<organism evidence="7">
    <name type="scientific">Staphylothermus marinus</name>
    <dbReference type="NCBI Taxonomy" id="2280"/>
    <lineage>
        <taxon>Archaea</taxon>
        <taxon>Thermoproteota</taxon>
        <taxon>Thermoprotei</taxon>
        <taxon>Desulfurococcales</taxon>
        <taxon>Desulfurococcaceae</taxon>
        <taxon>Staphylothermus</taxon>
    </lineage>
</organism>
<proteinExistence type="inferred from homology"/>
<dbReference type="EMBL" id="DTBE01000077">
    <property type="protein sequence ID" value="HGQ59669.1"/>
    <property type="molecule type" value="Genomic_DNA"/>
</dbReference>
<dbReference type="InterPro" id="IPR009025">
    <property type="entry name" value="RBP11-like_dimer"/>
</dbReference>
<dbReference type="PANTHER" id="PTHR13946">
    <property type="entry name" value="DNA-DIRECTED RNA POLYMERASE I,II,III"/>
    <property type="match status" value="1"/>
</dbReference>
<comment type="subcellular location">
    <subcellularLocation>
        <location evidence="4">Cytoplasm</location>
    </subcellularLocation>
</comment>
<dbReference type="GO" id="GO:0000428">
    <property type="term" value="C:DNA-directed RNA polymerase complex"/>
    <property type="evidence" value="ECO:0007669"/>
    <property type="project" value="UniProtKB-KW"/>
</dbReference>
<keyword evidence="4" id="KW-0808">Transferase</keyword>
<evidence type="ECO:0000313" key="7">
    <source>
        <dbReference type="EMBL" id="HGQ74356.1"/>
    </source>
</evidence>
<evidence type="ECO:0000256" key="2">
    <source>
        <dbReference type="ARBA" id="ARBA00023163"/>
    </source>
</evidence>
<dbReference type="GO" id="GO:0006351">
    <property type="term" value="P:DNA-templated transcription"/>
    <property type="evidence" value="ECO:0007669"/>
    <property type="project" value="UniProtKB-UniRule"/>
</dbReference>
<dbReference type="EMBL" id="DTBP01000039">
    <property type="protein sequence ID" value="HGQ74356.1"/>
    <property type="molecule type" value="Genomic_DNA"/>
</dbReference>
<reference evidence="7" key="1">
    <citation type="journal article" date="2020" name="mSystems">
        <title>Genome- and Community-Level Interaction Insights into Carbon Utilization and Element Cycling Functions of Hydrothermarchaeota in Hydrothermal Sediment.</title>
        <authorList>
            <person name="Zhou Z."/>
            <person name="Liu Y."/>
            <person name="Xu W."/>
            <person name="Pan J."/>
            <person name="Luo Z.H."/>
            <person name="Li M."/>
        </authorList>
    </citation>
    <scope>NUCLEOTIDE SEQUENCE [LARGE SCALE GENOMIC DNA]</scope>
    <source>
        <strain evidence="6">SpSt-638</strain>
        <strain evidence="7">SpSt-648</strain>
    </source>
</reference>
<evidence type="ECO:0000259" key="5">
    <source>
        <dbReference type="Pfam" id="PF13656"/>
    </source>
</evidence>
<dbReference type="Gene3D" id="3.30.1360.10">
    <property type="entry name" value="RNA polymerase, RBP11-like subunit"/>
    <property type="match status" value="1"/>
</dbReference>
<keyword evidence="4" id="KW-0963">Cytoplasm</keyword>
<dbReference type="GO" id="GO:0005737">
    <property type="term" value="C:cytoplasm"/>
    <property type="evidence" value="ECO:0007669"/>
    <property type="project" value="UniProtKB-SubCell"/>
</dbReference>
<dbReference type="InterPro" id="IPR008193">
    <property type="entry name" value="RNA_pol_Rpb11_13-16kDa_CS"/>
</dbReference>
<dbReference type="HAMAP" id="MF_00261">
    <property type="entry name" value="RNApol_arch_Rpo11"/>
    <property type="match status" value="1"/>
</dbReference>
<dbReference type="GO" id="GO:0046983">
    <property type="term" value="F:protein dimerization activity"/>
    <property type="evidence" value="ECO:0007669"/>
    <property type="project" value="InterPro"/>
</dbReference>
<evidence type="ECO:0000256" key="1">
    <source>
        <dbReference type="ARBA" id="ARBA00022478"/>
    </source>
</evidence>
<dbReference type="PROSITE" id="PS01154">
    <property type="entry name" value="RNA_POL_L_13KD"/>
    <property type="match status" value="1"/>
</dbReference>
<evidence type="ECO:0000256" key="3">
    <source>
        <dbReference type="ARBA" id="ARBA00025751"/>
    </source>
</evidence>
<dbReference type="GO" id="GO:0003677">
    <property type="term" value="F:DNA binding"/>
    <property type="evidence" value="ECO:0007669"/>
    <property type="project" value="InterPro"/>
</dbReference>
<keyword evidence="2 4" id="KW-0804">Transcription</keyword>
<dbReference type="CDD" id="cd06927">
    <property type="entry name" value="RNAP_L"/>
    <property type="match status" value="1"/>
</dbReference>
<evidence type="ECO:0000256" key="4">
    <source>
        <dbReference type="HAMAP-Rule" id="MF_00261"/>
    </source>
</evidence>
<dbReference type="AlphaFoldDB" id="A0A7C4JLY1"/>
<dbReference type="EC" id="2.7.7.6" evidence="4"/>
<name>A0A7C4JLY1_STAMA</name>
<dbReference type="InterPro" id="IPR036603">
    <property type="entry name" value="RBP11-like"/>
</dbReference>
<accession>A0A7C4JLY1</accession>
<comment type="function">
    <text evidence="4">DNA-dependent RNA polymerase (RNAP) catalyzes the transcription of DNA into RNA using the four ribonucleoside triphosphates as substrates.</text>
</comment>
<sequence length="92" mass="10884">MDIKVLKKDRNEVLIEIEGEDHTLGNLIAKEAIKHPAVKNAYYTMPHPLQKKIEFYILVDENSDLNTVIKEVFNNIKRYLEEFRREIEEKIG</sequence>
<comment type="catalytic activity">
    <reaction evidence="4">
        <text>RNA(n) + a ribonucleoside 5'-triphosphate = RNA(n+1) + diphosphate</text>
        <dbReference type="Rhea" id="RHEA:21248"/>
        <dbReference type="Rhea" id="RHEA-COMP:14527"/>
        <dbReference type="Rhea" id="RHEA-COMP:17342"/>
        <dbReference type="ChEBI" id="CHEBI:33019"/>
        <dbReference type="ChEBI" id="CHEBI:61557"/>
        <dbReference type="ChEBI" id="CHEBI:140395"/>
        <dbReference type="EC" id="2.7.7.6"/>
    </reaction>
</comment>
<keyword evidence="4" id="KW-0548">Nucleotidyltransferase</keyword>
<dbReference type="InterPro" id="IPR022905">
    <property type="entry name" value="Rpo11-like"/>
</dbReference>
<comment type="similarity">
    <text evidence="3 4">Belongs to the archaeal Rpo11/eukaryotic RPB11/RPC19 RNA polymerase subunit family.</text>
</comment>
<dbReference type="GO" id="GO:0003899">
    <property type="term" value="F:DNA-directed RNA polymerase activity"/>
    <property type="evidence" value="ECO:0007669"/>
    <property type="project" value="UniProtKB-UniRule"/>
</dbReference>
<keyword evidence="1 4" id="KW-0240">DNA-directed RNA polymerase</keyword>
<feature type="domain" description="DNA-directed RNA polymerase RBP11-like dimerisation" evidence="5">
    <location>
        <begin position="13"/>
        <end position="85"/>
    </location>
</feature>
<dbReference type="Pfam" id="PF13656">
    <property type="entry name" value="RNA_pol_L_2"/>
    <property type="match status" value="1"/>
</dbReference>
<comment type="caution">
    <text evidence="7">The sequence shown here is derived from an EMBL/GenBank/DDBJ whole genome shotgun (WGS) entry which is preliminary data.</text>
</comment>
<protein>
    <recommendedName>
        <fullName evidence="4">DNA-directed RNA polymerase subunit Rpo11</fullName>
        <ecNumber evidence="4">2.7.7.6</ecNumber>
    </recommendedName>
    <alternativeName>
        <fullName evidence="4">DNA-directed RNA polymerase subunit L</fullName>
    </alternativeName>
</protein>
<evidence type="ECO:0000313" key="6">
    <source>
        <dbReference type="EMBL" id="HGQ59669.1"/>
    </source>
</evidence>
<gene>
    <name evidence="4" type="primary">rpo11</name>
    <name evidence="4" type="synonym">rpoL</name>
    <name evidence="6" type="ORF">ENU09_03025</name>
    <name evidence="7" type="ORF">ENU20_04700</name>
</gene>
<dbReference type="SUPFAM" id="SSF55257">
    <property type="entry name" value="RBP11-like subunits of RNA polymerase"/>
    <property type="match status" value="1"/>
</dbReference>
<comment type="subunit">
    <text evidence="4">Part of the RNA polymerase complex.</text>
</comment>
<dbReference type="PANTHER" id="PTHR13946:SF28">
    <property type="entry name" value="DNA-DIRECTED RNA POLYMERASES I AND III SUBUNIT RPAC2"/>
    <property type="match status" value="1"/>
</dbReference>